<protein>
    <recommendedName>
        <fullName evidence="2">Pre-mRNA-splicing factor PRP46</fullName>
    </recommendedName>
    <alternativeName>
        <fullName evidence="2">Pre-mRNA-processing protein 46</fullName>
    </alternativeName>
</protein>
<keyword evidence="2" id="KW-0508">mRNA splicing</keyword>
<keyword evidence="2" id="KW-0507">mRNA processing</keyword>
<keyword evidence="2" id="KW-0677">Repeat</keyword>
<dbReference type="InterPro" id="IPR036322">
    <property type="entry name" value="WD40_repeat_dom_sf"/>
</dbReference>
<comment type="caution">
    <text evidence="3">The sequence shown here is derived from an EMBL/GenBank/DDBJ whole genome shotgun (WGS) entry which is preliminary data.</text>
</comment>
<name>A0A8H6Y9B0_9AGAR</name>
<keyword evidence="4" id="KW-1185">Reference proteome</keyword>
<dbReference type="GO" id="GO:0000974">
    <property type="term" value="C:Prp19 complex"/>
    <property type="evidence" value="ECO:0007669"/>
    <property type="project" value="TreeGrafter"/>
</dbReference>
<proteinExistence type="inferred from homology"/>
<dbReference type="GO" id="GO:0000398">
    <property type="term" value="P:mRNA splicing, via spliceosome"/>
    <property type="evidence" value="ECO:0007669"/>
    <property type="project" value="UniProtKB-UniRule"/>
</dbReference>
<dbReference type="Pfam" id="PF00400">
    <property type="entry name" value="WD40"/>
    <property type="match status" value="1"/>
</dbReference>
<dbReference type="InterPro" id="IPR015943">
    <property type="entry name" value="WD40/YVTN_repeat-like_dom_sf"/>
</dbReference>
<dbReference type="PANTHER" id="PTHR19923">
    <property type="entry name" value="WD40 REPEAT PROTEINPRL1/PRL2-RELATED"/>
    <property type="match status" value="1"/>
</dbReference>
<sequence>MVRGLAVSPRHPYLFSCGEGKKVQCWNLEANIITGISLESTPCPSTLPFTSSPPPTATPARVWDVLTKAQIHILSGHTATVADVKCHLGDLAAGKTHVTLMHYKKSIHTLAIHPTDRHNAIINTLSVNAQGIFFSGADNESLSFWDYNTGTLFQNMEDVPQPGMLEAEAAVFCLTFD</sequence>
<dbReference type="InterPro" id="IPR045241">
    <property type="entry name" value="Prp46/PLRG1-like"/>
</dbReference>
<keyword evidence="2" id="KW-0747">Spliceosome</keyword>
<dbReference type="AlphaFoldDB" id="A0A8H6Y9B0"/>
<dbReference type="EMBL" id="JACAZI010000008">
    <property type="protein sequence ID" value="KAF7354184.1"/>
    <property type="molecule type" value="Genomic_DNA"/>
</dbReference>
<comment type="subunit">
    <text evidence="2">Associated with the spliceosome.</text>
</comment>
<reference evidence="3" key="1">
    <citation type="submission" date="2020-05" db="EMBL/GenBank/DDBJ databases">
        <title>Mycena genomes resolve the evolution of fungal bioluminescence.</title>
        <authorList>
            <person name="Tsai I.J."/>
        </authorList>
    </citation>
    <scope>NUCLEOTIDE SEQUENCE</scope>
    <source>
        <strain evidence="3">CCC161011</strain>
    </source>
</reference>
<accession>A0A8H6Y9B0</accession>
<evidence type="ECO:0000313" key="4">
    <source>
        <dbReference type="Proteomes" id="UP000620124"/>
    </source>
</evidence>
<dbReference type="Proteomes" id="UP000620124">
    <property type="component" value="Unassembled WGS sequence"/>
</dbReference>
<organism evidence="3 4">
    <name type="scientific">Mycena venus</name>
    <dbReference type="NCBI Taxonomy" id="2733690"/>
    <lineage>
        <taxon>Eukaryota</taxon>
        <taxon>Fungi</taxon>
        <taxon>Dikarya</taxon>
        <taxon>Basidiomycota</taxon>
        <taxon>Agaricomycotina</taxon>
        <taxon>Agaricomycetes</taxon>
        <taxon>Agaricomycetidae</taxon>
        <taxon>Agaricales</taxon>
        <taxon>Marasmiineae</taxon>
        <taxon>Mycenaceae</taxon>
        <taxon>Mycena</taxon>
    </lineage>
</organism>
<dbReference type="PANTHER" id="PTHR19923:SF0">
    <property type="entry name" value="PLEIOTROPIC REGULATOR 1"/>
    <property type="match status" value="1"/>
</dbReference>
<comment type="similarity">
    <text evidence="1 2">Belongs to the WD repeat PRL1/PRL2 family.</text>
</comment>
<dbReference type="GO" id="GO:0071011">
    <property type="term" value="C:precatalytic spliceosome"/>
    <property type="evidence" value="ECO:0007669"/>
    <property type="project" value="TreeGrafter"/>
</dbReference>
<comment type="subcellular location">
    <subcellularLocation>
        <location evidence="2">Nucleus</location>
    </subcellularLocation>
</comment>
<evidence type="ECO:0000256" key="1">
    <source>
        <dbReference type="ARBA" id="ARBA00025726"/>
    </source>
</evidence>
<keyword evidence="2" id="KW-0853">WD repeat</keyword>
<dbReference type="GO" id="GO:0071013">
    <property type="term" value="C:catalytic step 2 spliceosome"/>
    <property type="evidence" value="ECO:0007669"/>
    <property type="project" value="TreeGrafter"/>
</dbReference>
<comment type="function">
    <text evidence="2">Involved in pre-mRNA splicing and required for cell cycle progression at G2/M.</text>
</comment>
<dbReference type="InterPro" id="IPR001680">
    <property type="entry name" value="WD40_rpt"/>
</dbReference>
<dbReference type="Gene3D" id="2.130.10.10">
    <property type="entry name" value="YVTN repeat-like/Quinoprotein amine dehydrogenase"/>
    <property type="match status" value="1"/>
</dbReference>
<evidence type="ECO:0000256" key="2">
    <source>
        <dbReference type="RuleBase" id="RU369036"/>
    </source>
</evidence>
<evidence type="ECO:0000313" key="3">
    <source>
        <dbReference type="EMBL" id="KAF7354184.1"/>
    </source>
</evidence>
<dbReference type="SUPFAM" id="SSF50978">
    <property type="entry name" value="WD40 repeat-like"/>
    <property type="match status" value="1"/>
</dbReference>
<dbReference type="OrthoDB" id="10256122at2759"/>
<gene>
    <name evidence="3" type="ORF">MVEN_01106100</name>
</gene>
<keyword evidence="2" id="KW-0539">Nucleus</keyword>